<reference evidence="4 5" key="1">
    <citation type="submission" date="2020-10" db="EMBL/GenBank/DDBJ databases">
        <title>The Coptis chinensis genome and diversification of protoberbering-type alkaloids.</title>
        <authorList>
            <person name="Wang B."/>
            <person name="Shu S."/>
            <person name="Song C."/>
            <person name="Liu Y."/>
        </authorList>
    </citation>
    <scope>NUCLEOTIDE SEQUENCE [LARGE SCALE GENOMIC DNA]</scope>
    <source>
        <strain evidence="4">HL-2020</strain>
        <tissue evidence="4">Leaf</tissue>
    </source>
</reference>
<evidence type="ECO:0000256" key="2">
    <source>
        <dbReference type="SAM" id="MobiDB-lite"/>
    </source>
</evidence>
<evidence type="ECO:0000256" key="1">
    <source>
        <dbReference type="ARBA" id="ARBA00022946"/>
    </source>
</evidence>
<feature type="domain" description="MORF/ORRM1/DAG-like MORF" evidence="3">
    <location>
        <begin position="211"/>
        <end position="292"/>
    </location>
</feature>
<dbReference type="GO" id="GO:0005739">
    <property type="term" value="C:mitochondrion"/>
    <property type="evidence" value="ECO:0007669"/>
    <property type="project" value="TreeGrafter"/>
</dbReference>
<accession>A0A835H5S0</accession>
<feature type="compositionally biased region" description="Polar residues" evidence="2">
    <location>
        <begin position="27"/>
        <end position="42"/>
    </location>
</feature>
<evidence type="ECO:0000313" key="4">
    <source>
        <dbReference type="EMBL" id="KAF9592212.1"/>
    </source>
</evidence>
<proteinExistence type="predicted"/>
<protein>
    <recommendedName>
        <fullName evidence="3">MORF/ORRM1/DAG-like MORF domain-containing protein</fullName>
    </recommendedName>
</protein>
<dbReference type="Pfam" id="PF21864">
    <property type="entry name" value="MORF_dom"/>
    <property type="match status" value="1"/>
</dbReference>
<dbReference type="InterPro" id="IPR039206">
    <property type="entry name" value="MORF/ORRM1/DAG-like"/>
</dbReference>
<keyword evidence="5" id="KW-1185">Reference proteome</keyword>
<feature type="compositionally biased region" description="Basic residues" evidence="2">
    <location>
        <begin position="59"/>
        <end position="75"/>
    </location>
</feature>
<dbReference type="Proteomes" id="UP000631114">
    <property type="component" value="Unassembled WGS sequence"/>
</dbReference>
<dbReference type="GO" id="GO:0016554">
    <property type="term" value="P:cytidine to uridine editing"/>
    <property type="evidence" value="ECO:0007669"/>
    <property type="project" value="InterPro"/>
</dbReference>
<dbReference type="EMBL" id="JADFTS010000008">
    <property type="protein sequence ID" value="KAF9592212.1"/>
    <property type="molecule type" value="Genomic_DNA"/>
</dbReference>
<name>A0A835H5S0_9MAGN</name>
<feature type="region of interest" description="Disordered" evidence="2">
    <location>
        <begin position="27"/>
        <end position="80"/>
    </location>
</feature>
<dbReference type="AlphaFoldDB" id="A0A835H5S0"/>
<dbReference type="InterPro" id="IPR054059">
    <property type="entry name" value="MORF/ORRM1/DAG-like_MORF"/>
</dbReference>
<gene>
    <name evidence="4" type="ORF">IFM89_012788</name>
</gene>
<evidence type="ECO:0000259" key="3">
    <source>
        <dbReference type="Pfam" id="PF21864"/>
    </source>
</evidence>
<organism evidence="4 5">
    <name type="scientific">Coptis chinensis</name>
    <dbReference type="NCBI Taxonomy" id="261450"/>
    <lineage>
        <taxon>Eukaryota</taxon>
        <taxon>Viridiplantae</taxon>
        <taxon>Streptophyta</taxon>
        <taxon>Embryophyta</taxon>
        <taxon>Tracheophyta</taxon>
        <taxon>Spermatophyta</taxon>
        <taxon>Magnoliopsida</taxon>
        <taxon>Ranunculales</taxon>
        <taxon>Ranunculaceae</taxon>
        <taxon>Coptidoideae</taxon>
        <taxon>Coptis</taxon>
    </lineage>
</organism>
<evidence type="ECO:0000313" key="5">
    <source>
        <dbReference type="Proteomes" id="UP000631114"/>
    </source>
</evidence>
<sequence>MVFGFRFEVRQKRTDSKKALNDLLFSSGCSTLPFQNSTSTWGTEEPSIWDAVEPDSSKKQSRSKKSRRSPPRAKKGNPAAKRNFHRLDFAKMCFKLDLEIDIIICDRLETSEEPGFGLLRLNLSGETDQARLEIGEKYGTLPVISMMKMMMTSHAWQVHTLIEQFLVCRQQALQRLMPSKPHDCDCDWLPPQRIQNFNNERWTNRGREDKNHWRFTLKENGLRFSTEQELYDYYVHILARVLPNTAEAKKEIYIVTCEEPFGFGTEVDKIIASKVVHFPEVEDCDEDNFYEASYHYLSERNLEWDSDHWLINVTRVPNDKQARPPWGFAAKIDEDTLNKLKALPDVLQVLLDYSFDLKDELYEELHLFDIEDTMWRVLYIAGSQISTDYGYCND</sequence>
<dbReference type="GO" id="GO:0080156">
    <property type="term" value="P:mitochondrial mRNA modification"/>
    <property type="evidence" value="ECO:0007669"/>
    <property type="project" value="TreeGrafter"/>
</dbReference>
<dbReference type="PANTHER" id="PTHR31346">
    <property type="entry name" value="MULTIPLE ORGANELLAR RNA EDITING FACTOR 2, CHLOROPLASTIC-RELATED-RELATED"/>
    <property type="match status" value="1"/>
</dbReference>
<keyword evidence="1" id="KW-0809">Transit peptide</keyword>
<comment type="caution">
    <text evidence="4">The sequence shown here is derived from an EMBL/GenBank/DDBJ whole genome shotgun (WGS) entry which is preliminary data.</text>
</comment>
<dbReference type="PANTHER" id="PTHR31346:SF7">
    <property type="entry name" value="MULTIPLE ORGANELLAR RNA EDITING FACTOR 2, CHLOROPLASTIC-RELATED"/>
    <property type="match status" value="1"/>
</dbReference>